<protein>
    <recommendedName>
        <fullName evidence="3">Heme utilization protein</fullName>
    </recommendedName>
</protein>
<reference evidence="1 2" key="1">
    <citation type="submission" date="2018-02" db="EMBL/GenBank/DDBJ databases">
        <title>Classification genera of Pasteurellaceae by whole genome sequence comparison.</title>
        <authorList>
            <person name="Christensen H."/>
        </authorList>
    </citation>
    <scope>NUCLEOTIDE SEQUENCE [LARGE SCALE GENOMIC DNA]</scope>
    <source>
        <strain evidence="1 2">20186H4H1</strain>
    </source>
</reference>
<proteinExistence type="predicted"/>
<evidence type="ECO:0000313" key="2">
    <source>
        <dbReference type="Proteomes" id="UP000237229"/>
    </source>
</evidence>
<evidence type="ECO:0008006" key="3">
    <source>
        <dbReference type="Google" id="ProtNLM"/>
    </source>
</evidence>
<sequence>MKQGIYVNGKQVMKIAMITLDTSPVLHIEVFGNVNHIEANNATDIVVTGNAGHVETVNGDVAIQGDISGNVKTVNDDVQAQQICGAVNTVTGDIYRDD</sequence>
<accession>A0ABX4ZUR9</accession>
<comment type="caution">
    <text evidence="1">The sequence shown here is derived from an EMBL/GenBank/DDBJ whole genome shotgun (WGS) entry which is preliminary data.</text>
</comment>
<evidence type="ECO:0000313" key="1">
    <source>
        <dbReference type="EMBL" id="POY43207.1"/>
    </source>
</evidence>
<name>A0ABX4ZUR9_9PAST</name>
<gene>
    <name evidence="1" type="ORF">C3Z13_00560</name>
</gene>
<dbReference type="RefSeq" id="WP_103854663.1">
    <property type="nucleotide sequence ID" value="NZ_CBCSDH010000005.1"/>
</dbReference>
<keyword evidence="2" id="KW-1185">Reference proteome</keyword>
<dbReference type="Proteomes" id="UP000237229">
    <property type="component" value="Unassembled WGS sequence"/>
</dbReference>
<organism evidence="1 2">
    <name type="scientific">Avibacterium endocarditidis</name>
    <dbReference type="NCBI Taxonomy" id="380674"/>
    <lineage>
        <taxon>Bacteria</taxon>
        <taxon>Pseudomonadati</taxon>
        <taxon>Pseudomonadota</taxon>
        <taxon>Gammaproteobacteria</taxon>
        <taxon>Pasteurellales</taxon>
        <taxon>Pasteurellaceae</taxon>
        <taxon>Avibacterium</taxon>
    </lineage>
</organism>
<dbReference type="EMBL" id="PQVI01000003">
    <property type="protein sequence ID" value="POY43207.1"/>
    <property type="molecule type" value="Genomic_DNA"/>
</dbReference>